<dbReference type="GO" id="GO:0016987">
    <property type="term" value="F:sigma factor activity"/>
    <property type="evidence" value="ECO:0007669"/>
    <property type="project" value="UniProtKB-KW"/>
</dbReference>
<dbReference type="SUPFAM" id="SSF88946">
    <property type="entry name" value="Sigma2 domain of RNA polymerase sigma factors"/>
    <property type="match status" value="1"/>
</dbReference>
<dbReference type="NCBIfam" id="NF005413">
    <property type="entry name" value="PRK06986.1"/>
    <property type="match status" value="1"/>
</dbReference>
<dbReference type="GO" id="GO:0003677">
    <property type="term" value="F:DNA binding"/>
    <property type="evidence" value="ECO:0007669"/>
    <property type="project" value="UniProtKB-KW"/>
</dbReference>
<dbReference type="CDD" id="cd06171">
    <property type="entry name" value="Sigma70_r4"/>
    <property type="match status" value="1"/>
</dbReference>
<dbReference type="PANTHER" id="PTHR30385:SF7">
    <property type="entry name" value="RNA POLYMERASE SIGMA FACTOR FLIA"/>
    <property type="match status" value="1"/>
</dbReference>
<dbReference type="PIRSF" id="PIRSF000770">
    <property type="entry name" value="RNA_pol_sigma-SigE/K"/>
    <property type="match status" value="1"/>
</dbReference>
<dbReference type="Gene3D" id="1.20.140.160">
    <property type="match status" value="1"/>
</dbReference>
<dbReference type="EMBL" id="JACPRF010000076">
    <property type="protein sequence ID" value="MBI2875748.1"/>
    <property type="molecule type" value="Genomic_DNA"/>
</dbReference>
<organism evidence="8 9">
    <name type="scientific">Tectimicrobiota bacterium</name>
    <dbReference type="NCBI Taxonomy" id="2528274"/>
    <lineage>
        <taxon>Bacteria</taxon>
        <taxon>Pseudomonadati</taxon>
        <taxon>Nitrospinota/Tectimicrobiota group</taxon>
        <taxon>Candidatus Tectimicrobiota</taxon>
    </lineage>
</organism>
<keyword evidence="1" id="KW-0805">Transcription regulation</keyword>
<evidence type="ECO:0000256" key="4">
    <source>
        <dbReference type="ARBA" id="ARBA00023163"/>
    </source>
</evidence>
<dbReference type="PRINTS" id="PR00046">
    <property type="entry name" value="SIGMA70FCT"/>
</dbReference>
<sequence>MMRGGATISERTSTPMVEGMSRIERERVPTSTHAIRGNLHESVMPKRRVEHLIENAKKEELILRHLPWVRQIARGLVGRALPQGMELEELVNAGVIGLIDALRRFDPSREIRFETYAEFRVRGAIQDELRSQDWASKRLRGYINLLGNTSAHLEQQLGRAIEDREVAQVLGMSLERFHQLSQWSEVSFVPLDDVAEQEENGKKRRPLWETLSSPSEEDPLSRVGASELKEVVAEAIEKLPPRQRTVIYLYYFEELSMREIGNCLGVKEPRISQLHSQAIRSLKKWLSQRLQEA</sequence>
<dbReference type="InterPro" id="IPR013324">
    <property type="entry name" value="RNA_pol_sigma_r3/r4-like"/>
</dbReference>
<dbReference type="InterPro" id="IPR000943">
    <property type="entry name" value="RNA_pol_sigma70"/>
</dbReference>
<dbReference type="NCBIfam" id="TIGR02479">
    <property type="entry name" value="FliA_WhiG"/>
    <property type="match status" value="1"/>
</dbReference>
<comment type="caution">
    <text evidence="8">The sequence shown here is derived from an EMBL/GenBank/DDBJ whole genome shotgun (WGS) entry which is preliminary data.</text>
</comment>
<name>A0A932CLS1_UNCTE</name>
<feature type="domain" description="RNA polymerase sigma-70 region 4" evidence="7">
    <location>
        <begin position="235"/>
        <end position="284"/>
    </location>
</feature>
<keyword evidence="4" id="KW-0804">Transcription</keyword>
<dbReference type="Pfam" id="PF04545">
    <property type="entry name" value="Sigma70_r4"/>
    <property type="match status" value="1"/>
</dbReference>
<evidence type="ECO:0000313" key="8">
    <source>
        <dbReference type="EMBL" id="MBI2875748.1"/>
    </source>
</evidence>
<dbReference type="Pfam" id="PF04542">
    <property type="entry name" value="Sigma70_r2"/>
    <property type="match status" value="1"/>
</dbReference>
<dbReference type="PANTHER" id="PTHR30385">
    <property type="entry name" value="SIGMA FACTOR F FLAGELLAR"/>
    <property type="match status" value="1"/>
</dbReference>
<dbReference type="InterPro" id="IPR014284">
    <property type="entry name" value="RNA_pol_sigma-70_dom"/>
</dbReference>
<dbReference type="AlphaFoldDB" id="A0A932CLS1"/>
<keyword evidence="3" id="KW-0238">DNA-binding</keyword>
<dbReference type="InterPro" id="IPR012845">
    <property type="entry name" value="RNA_pol_sigma_FliA_WhiG"/>
</dbReference>
<evidence type="ECO:0000256" key="1">
    <source>
        <dbReference type="ARBA" id="ARBA00023015"/>
    </source>
</evidence>
<gene>
    <name evidence="8" type="ORF">HYY20_02575</name>
</gene>
<evidence type="ECO:0000259" key="6">
    <source>
        <dbReference type="Pfam" id="PF04542"/>
    </source>
</evidence>
<dbReference type="Proteomes" id="UP000769766">
    <property type="component" value="Unassembled WGS sequence"/>
</dbReference>
<protein>
    <submittedName>
        <fullName evidence="8">FliA/WhiG family RNA polymerase sigma factor</fullName>
    </submittedName>
</protein>
<evidence type="ECO:0000313" key="9">
    <source>
        <dbReference type="Proteomes" id="UP000769766"/>
    </source>
</evidence>
<reference evidence="8" key="1">
    <citation type="submission" date="2020-07" db="EMBL/GenBank/DDBJ databases">
        <title>Huge and variable diversity of episymbiotic CPR bacteria and DPANN archaea in groundwater ecosystems.</title>
        <authorList>
            <person name="He C.Y."/>
            <person name="Keren R."/>
            <person name="Whittaker M."/>
            <person name="Farag I.F."/>
            <person name="Doudna J."/>
            <person name="Cate J.H.D."/>
            <person name="Banfield J.F."/>
        </authorList>
    </citation>
    <scope>NUCLEOTIDE SEQUENCE</scope>
    <source>
        <strain evidence="8">NC_groundwater_672_Ag_B-0.1um_62_36</strain>
    </source>
</reference>
<dbReference type="InterPro" id="IPR007630">
    <property type="entry name" value="RNA_pol_sigma70_r4"/>
</dbReference>
<feature type="region of interest" description="Disordered" evidence="5">
    <location>
        <begin position="200"/>
        <end position="220"/>
    </location>
</feature>
<proteinExistence type="predicted"/>
<dbReference type="InterPro" id="IPR013325">
    <property type="entry name" value="RNA_pol_sigma_r2"/>
</dbReference>
<feature type="domain" description="RNA polymerase sigma-70 region 2" evidence="6">
    <location>
        <begin position="61"/>
        <end position="134"/>
    </location>
</feature>
<dbReference type="Gene3D" id="1.10.1740.10">
    <property type="match status" value="1"/>
</dbReference>
<evidence type="ECO:0000256" key="3">
    <source>
        <dbReference type="ARBA" id="ARBA00023125"/>
    </source>
</evidence>
<dbReference type="InterPro" id="IPR007627">
    <property type="entry name" value="RNA_pol_sigma70_r2"/>
</dbReference>
<dbReference type="GO" id="GO:0003899">
    <property type="term" value="F:DNA-directed RNA polymerase activity"/>
    <property type="evidence" value="ECO:0007669"/>
    <property type="project" value="InterPro"/>
</dbReference>
<dbReference type="GO" id="GO:0006352">
    <property type="term" value="P:DNA-templated transcription initiation"/>
    <property type="evidence" value="ECO:0007669"/>
    <property type="project" value="InterPro"/>
</dbReference>
<evidence type="ECO:0000256" key="5">
    <source>
        <dbReference type="SAM" id="MobiDB-lite"/>
    </source>
</evidence>
<evidence type="ECO:0000259" key="7">
    <source>
        <dbReference type="Pfam" id="PF04545"/>
    </source>
</evidence>
<dbReference type="SUPFAM" id="SSF88659">
    <property type="entry name" value="Sigma3 and sigma4 domains of RNA polymerase sigma factors"/>
    <property type="match status" value="2"/>
</dbReference>
<keyword evidence="2" id="KW-0731">Sigma factor</keyword>
<evidence type="ECO:0000256" key="2">
    <source>
        <dbReference type="ARBA" id="ARBA00023082"/>
    </source>
</evidence>
<accession>A0A932CLS1</accession>
<dbReference type="NCBIfam" id="TIGR02937">
    <property type="entry name" value="sigma70-ECF"/>
    <property type="match status" value="1"/>
</dbReference>